<reference evidence="1" key="1">
    <citation type="journal article" date="2022" name="Int. J. Mol. Sci.">
        <title>Draft Genome of Tanacetum Coccineum: Genomic Comparison of Closely Related Tanacetum-Family Plants.</title>
        <authorList>
            <person name="Yamashiro T."/>
            <person name="Shiraishi A."/>
            <person name="Nakayama K."/>
            <person name="Satake H."/>
        </authorList>
    </citation>
    <scope>NUCLEOTIDE SEQUENCE</scope>
</reference>
<keyword evidence="2" id="KW-1185">Reference proteome</keyword>
<comment type="caution">
    <text evidence="1">The sequence shown here is derived from an EMBL/GenBank/DDBJ whole genome shotgun (WGS) entry which is preliminary data.</text>
</comment>
<accession>A0ABQ4X2B2</accession>
<organism evidence="1 2">
    <name type="scientific">Tanacetum coccineum</name>
    <dbReference type="NCBI Taxonomy" id="301880"/>
    <lineage>
        <taxon>Eukaryota</taxon>
        <taxon>Viridiplantae</taxon>
        <taxon>Streptophyta</taxon>
        <taxon>Embryophyta</taxon>
        <taxon>Tracheophyta</taxon>
        <taxon>Spermatophyta</taxon>
        <taxon>Magnoliopsida</taxon>
        <taxon>eudicotyledons</taxon>
        <taxon>Gunneridae</taxon>
        <taxon>Pentapetalae</taxon>
        <taxon>asterids</taxon>
        <taxon>campanulids</taxon>
        <taxon>Asterales</taxon>
        <taxon>Asteraceae</taxon>
        <taxon>Asteroideae</taxon>
        <taxon>Anthemideae</taxon>
        <taxon>Anthemidinae</taxon>
        <taxon>Tanacetum</taxon>
    </lineage>
</organism>
<evidence type="ECO:0000313" key="1">
    <source>
        <dbReference type="EMBL" id="GJS59289.1"/>
    </source>
</evidence>
<reference evidence="1" key="2">
    <citation type="submission" date="2022-01" db="EMBL/GenBank/DDBJ databases">
        <authorList>
            <person name="Yamashiro T."/>
            <person name="Shiraishi A."/>
            <person name="Satake H."/>
            <person name="Nakayama K."/>
        </authorList>
    </citation>
    <scope>NUCLEOTIDE SEQUENCE</scope>
</reference>
<evidence type="ECO:0000313" key="2">
    <source>
        <dbReference type="Proteomes" id="UP001151760"/>
    </source>
</evidence>
<protein>
    <submittedName>
        <fullName evidence="1">Uncharacterized protein</fullName>
    </submittedName>
</protein>
<gene>
    <name evidence="1" type="ORF">Tco_0654073</name>
</gene>
<name>A0ABQ4X2B2_9ASTR</name>
<proteinExistence type="predicted"/>
<sequence>MDLTSSLGRICLGENVYGSSSEKVKGRRDWNAPEYTNTAGSKEKKVTKALSFHTMETKLTIPLLPYEITRSSKYELTYDTSKFGI</sequence>
<dbReference type="Proteomes" id="UP001151760">
    <property type="component" value="Unassembled WGS sequence"/>
</dbReference>
<dbReference type="EMBL" id="BQNB010009139">
    <property type="protein sequence ID" value="GJS59289.1"/>
    <property type="molecule type" value="Genomic_DNA"/>
</dbReference>